<dbReference type="EMBL" id="JAODUP010000837">
    <property type="protein sequence ID" value="KAK2143497.1"/>
    <property type="molecule type" value="Genomic_DNA"/>
</dbReference>
<evidence type="ECO:0000313" key="1">
    <source>
        <dbReference type="EMBL" id="KAK2143497.1"/>
    </source>
</evidence>
<sequence length="30" mass="3474">MMPISEAEAEKWTGRWSLCRLTVASMFVDK</sequence>
<gene>
    <name evidence="1" type="ORF">LSH36_837g00009</name>
</gene>
<dbReference type="Proteomes" id="UP001208570">
    <property type="component" value="Unassembled WGS sequence"/>
</dbReference>
<accession>A0AAD9MRW5</accession>
<comment type="caution">
    <text evidence="1">The sequence shown here is derived from an EMBL/GenBank/DDBJ whole genome shotgun (WGS) entry which is preliminary data.</text>
</comment>
<reference evidence="1" key="1">
    <citation type="journal article" date="2023" name="Mol. Biol. Evol.">
        <title>Third-Generation Sequencing Reveals the Adaptive Role of the Epigenome in Three Deep-Sea Polychaetes.</title>
        <authorList>
            <person name="Perez M."/>
            <person name="Aroh O."/>
            <person name="Sun Y."/>
            <person name="Lan Y."/>
            <person name="Juniper S.K."/>
            <person name="Young C.R."/>
            <person name="Angers B."/>
            <person name="Qian P.Y."/>
        </authorList>
    </citation>
    <scope>NUCLEOTIDE SEQUENCE</scope>
    <source>
        <strain evidence="1">P08H-3</strain>
    </source>
</reference>
<proteinExistence type="predicted"/>
<evidence type="ECO:0000313" key="2">
    <source>
        <dbReference type="Proteomes" id="UP001208570"/>
    </source>
</evidence>
<organism evidence="1 2">
    <name type="scientific">Paralvinella palmiformis</name>
    <dbReference type="NCBI Taxonomy" id="53620"/>
    <lineage>
        <taxon>Eukaryota</taxon>
        <taxon>Metazoa</taxon>
        <taxon>Spiralia</taxon>
        <taxon>Lophotrochozoa</taxon>
        <taxon>Annelida</taxon>
        <taxon>Polychaeta</taxon>
        <taxon>Sedentaria</taxon>
        <taxon>Canalipalpata</taxon>
        <taxon>Terebellida</taxon>
        <taxon>Terebelliformia</taxon>
        <taxon>Alvinellidae</taxon>
        <taxon>Paralvinella</taxon>
    </lineage>
</organism>
<keyword evidence="2" id="KW-1185">Reference proteome</keyword>
<protein>
    <submittedName>
        <fullName evidence="1">Uncharacterized protein</fullName>
    </submittedName>
</protein>
<name>A0AAD9MRW5_9ANNE</name>
<dbReference type="AlphaFoldDB" id="A0AAD9MRW5"/>